<dbReference type="AlphaFoldDB" id="A0A7J5BBX3"/>
<comment type="caution">
    <text evidence="9">The sequence shown here is derived from an EMBL/GenBank/DDBJ whole genome shotgun (WGS) entry which is preliminary data.</text>
</comment>
<comment type="cofactor">
    <cofactor evidence="1 8">
        <name>pyridoxal 5'-phosphate</name>
        <dbReference type="ChEBI" id="CHEBI:597326"/>
    </cofactor>
</comment>
<dbReference type="OrthoDB" id="9780685at2"/>
<feature type="modified residue" description="N6-(pyridoxal phosphate)lysine" evidence="7">
    <location>
        <position position="199"/>
    </location>
</feature>
<keyword evidence="9" id="KW-0808">Transferase</keyword>
<dbReference type="Proteomes" id="UP000433493">
    <property type="component" value="Unassembled WGS sequence"/>
</dbReference>
<evidence type="ECO:0000256" key="7">
    <source>
        <dbReference type="PIRSR" id="PIRSR001434-2"/>
    </source>
</evidence>
<dbReference type="InterPro" id="IPR000277">
    <property type="entry name" value="Cys/Met-Metab_PyrdxlP-dep_enz"/>
</dbReference>
<gene>
    <name evidence="9" type="primary">metB</name>
    <name evidence="9" type="ORF">F8O05_07000</name>
</gene>
<dbReference type="CDD" id="cd00614">
    <property type="entry name" value="CGS_like"/>
    <property type="match status" value="1"/>
</dbReference>
<sequence length="395" mass="41803">MTEFSSLTRVIRAGIETDSAQGAVVPPLYNSSNYTFAQFGVPREFDYTRSGNPTRAILGDALAELEGGAGATIVATGMGAVTLSLLALLNPGDVVAYPHDCYGGSWRVFEQLGAKGHYTFVAVDFSDTESAAAQLRELKPNLVWLETPSNPLLRITDVAAISAVGHEVGAVVVADNTFLPLVQRPFELGVDVIVHSVTKYLNGHSDVVQGAVIAKTQSHADLFNWWGNVLGLTASPADSHLVLRGLRTLDVRLQRHLENAEAVVDAIKDHPAIKNLYFPGLKTHPGHEIAAKQQSSFGAMLSFELVGGEDAARRFVEAVDLFSLAESLGGTESLVAHPATMTHASMTPEAQSAAGITAGLLRFSIGIEPAEDLIADITAGLDAAKQAAEVLETVA</sequence>
<comment type="catalytic activity">
    <reaction evidence="6">
        <text>L-methionine + H2O = methanethiol + 2-oxobutanoate + NH4(+)</text>
        <dbReference type="Rhea" id="RHEA:23800"/>
        <dbReference type="ChEBI" id="CHEBI:15377"/>
        <dbReference type="ChEBI" id="CHEBI:16007"/>
        <dbReference type="ChEBI" id="CHEBI:16763"/>
        <dbReference type="ChEBI" id="CHEBI:28938"/>
        <dbReference type="ChEBI" id="CHEBI:57844"/>
        <dbReference type="EC" id="4.4.1.11"/>
    </reaction>
    <physiologicalReaction direction="left-to-right" evidence="6">
        <dbReference type="Rhea" id="RHEA:23801"/>
    </physiologicalReaction>
</comment>
<dbReference type="EC" id="4.4.1.2" evidence="3"/>
<dbReference type="SUPFAM" id="SSF53383">
    <property type="entry name" value="PLP-dependent transferases"/>
    <property type="match status" value="1"/>
</dbReference>
<dbReference type="InterPro" id="IPR015422">
    <property type="entry name" value="PyrdxlP-dep_Trfase_small"/>
</dbReference>
<dbReference type="EMBL" id="WBKB01000003">
    <property type="protein sequence ID" value="KAB1643616.1"/>
    <property type="molecule type" value="Genomic_DNA"/>
</dbReference>
<dbReference type="Pfam" id="PF01053">
    <property type="entry name" value="Cys_Met_Meta_PP"/>
    <property type="match status" value="1"/>
</dbReference>
<dbReference type="NCBIfam" id="TIGR02080">
    <property type="entry name" value="O_succ_thio_ly"/>
    <property type="match status" value="1"/>
</dbReference>
<dbReference type="InterPro" id="IPR011821">
    <property type="entry name" value="O_succ_thio_ly"/>
</dbReference>
<accession>A0A7J5BBX3</accession>
<dbReference type="GO" id="GO:0004123">
    <property type="term" value="F:cystathionine gamma-lyase activity"/>
    <property type="evidence" value="ECO:0007669"/>
    <property type="project" value="TreeGrafter"/>
</dbReference>
<dbReference type="Gene3D" id="3.40.640.10">
    <property type="entry name" value="Type I PLP-dependent aspartate aminotransferase-like (Major domain)"/>
    <property type="match status" value="1"/>
</dbReference>
<dbReference type="InterPro" id="IPR015424">
    <property type="entry name" value="PyrdxlP-dep_Trfase"/>
</dbReference>
<evidence type="ECO:0000313" key="9">
    <source>
        <dbReference type="EMBL" id="KAB1643616.1"/>
    </source>
</evidence>
<dbReference type="RefSeq" id="WP_158052031.1">
    <property type="nucleotide sequence ID" value="NZ_WBKB01000003.1"/>
</dbReference>
<evidence type="ECO:0000256" key="4">
    <source>
        <dbReference type="ARBA" id="ARBA00047199"/>
    </source>
</evidence>
<reference evidence="9 10" key="1">
    <citation type="submission" date="2019-09" db="EMBL/GenBank/DDBJ databases">
        <title>Phylogeny of genus Pseudoclavibacter and closely related genus.</title>
        <authorList>
            <person name="Li Y."/>
        </authorList>
    </citation>
    <scope>NUCLEOTIDE SEQUENCE [LARGE SCALE GENOMIC DNA]</scope>
    <source>
        <strain evidence="9 10">KCTC 13959</strain>
    </source>
</reference>
<dbReference type="FunFam" id="3.40.640.10:FF:000046">
    <property type="entry name" value="Cystathionine gamma-lyase"/>
    <property type="match status" value="1"/>
</dbReference>
<dbReference type="GO" id="GO:0047982">
    <property type="term" value="F:homocysteine desulfhydrase activity"/>
    <property type="evidence" value="ECO:0007669"/>
    <property type="project" value="UniProtKB-EC"/>
</dbReference>
<dbReference type="GO" id="GO:0030170">
    <property type="term" value="F:pyridoxal phosphate binding"/>
    <property type="evidence" value="ECO:0007669"/>
    <property type="project" value="InterPro"/>
</dbReference>
<dbReference type="GO" id="GO:0005737">
    <property type="term" value="C:cytoplasm"/>
    <property type="evidence" value="ECO:0007669"/>
    <property type="project" value="TreeGrafter"/>
</dbReference>
<evidence type="ECO:0000256" key="1">
    <source>
        <dbReference type="ARBA" id="ARBA00001933"/>
    </source>
</evidence>
<dbReference type="GO" id="GO:0019346">
    <property type="term" value="P:transsulfuration"/>
    <property type="evidence" value="ECO:0007669"/>
    <property type="project" value="InterPro"/>
</dbReference>
<comment type="similarity">
    <text evidence="8">Belongs to the trans-sulfuration enzymes family.</text>
</comment>
<keyword evidence="10" id="KW-1185">Reference proteome</keyword>
<evidence type="ECO:0000256" key="8">
    <source>
        <dbReference type="RuleBase" id="RU362118"/>
    </source>
</evidence>
<evidence type="ECO:0000313" key="10">
    <source>
        <dbReference type="Proteomes" id="UP000433493"/>
    </source>
</evidence>
<evidence type="ECO:0000256" key="3">
    <source>
        <dbReference type="ARBA" id="ARBA00047175"/>
    </source>
</evidence>
<organism evidence="9 10">
    <name type="scientific">Gulosibacter chungangensis</name>
    <dbReference type="NCBI Taxonomy" id="979746"/>
    <lineage>
        <taxon>Bacteria</taxon>
        <taxon>Bacillati</taxon>
        <taxon>Actinomycetota</taxon>
        <taxon>Actinomycetes</taxon>
        <taxon>Micrococcales</taxon>
        <taxon>Microbacteriaceae</taxon>
        <taxon>Gulosibacter</taxon>
    </lineage>
</organism>
<dbReference type="InterPro" id="IPR015421">
    <property type="entry name" value="PyrdxlP-dep_Trfase_major"/>
</dbReference>
<evidence type="ECO:0000256" key="2">
    <source>
        <dbReference type="ARBA" id="ARBA00022898"/>
    </source>
</evidence>
<evidence type="ECO:0000256" key="5">
    <source>
        <dbReference type="ARBA" id="ARBA00048780"/>
    </source>
</evidence>
<dbReference type="GO" id="GO:0009086">
    <property type="term" value="P:methionine biosynthetic process"/>
    <property type="evidence" value="ECO:0007669"/>
    <property type="project" value="UniProtKB-ARBA"/>
</dbReference>
<dbReference type="GO" id="GO:0019343">
    <property type="term" value="P:cysteine biosynthetic process via cystathionine"/>
    <property type="evidence" value="ECO:0007669"/>
    <property type="project" value="TreeGrafter"/>
</dbReference>
<dbReference type="Gene3D" id="3.90.1150.10">
    <property type="entry name" value="Aspartate Aminotransferase, domain 1"/>
    <property type="match status" value="1"/>
</dbReference>
<comment type="catalytic activity">
    <reaction evidence="5">
        <text>L-homocysteine + H2O = 2-oxobutanoate + hydrogen sulfide + NH4(+) + H(+)</text>
        <dbReference type="Rhea" id="RHEA:14501"/>
        <dbReference type="ChEBI" id="CHEBI:15377"/>
        <dbReference type="ChEBI" id="CHEBI:15378"/>
        <dbReference type="ChEBI" id="CHEBI:16763"/>
        <dbReference type="ChEBI" id="CHEBI:28938"/>
        <dbReference type="ChEBI" id="CHEBI:29919"/>
        <dbReference type="ChEBI" id="CHEBI:58199"/>
        <dbReference type="EC" id="4.4.1.2"/>
    </reaction>
    <physiologicalReaction direction="left-to-right" evidence="5">
        <dbReference type="Rhea" id="RHEA:14502"/>
    </physiologicalReaction>
</comment>
<dbReference type="GO" id="GO:0003962">
    <property type="term" value="F:cystathionine gamma-synthase activity"/>
    <property type="evidence" value="ECO:0007669"/>
    <property type="project" value="TreeGrafter"/>
</dbReference>
<keyword evidence="2 7" id="KW-0663">Pyridoxal phosphate</keyword>
<dbReference type="GO" id="GO:0018826">
    <property type="term" value="F:methionine gamma-lyase activity"/>
    <property type="evidence" value="ECO:0007669"/>
    <property type="project" value="UniProtKB-EC"/>
</dbReference>
<dbReference type="PANTHER" id="PTHR11808">
    <property type="entry name" value="TRANS-SULFURATION ENZYME FAMILY MEMBER"/>
    <property type="match status" value="1"/>
</dbReference>
<name>A0A7J5BBX3_9MICO</name>
<dbReference type="PIRSF" id="PIRSF001434">
    <property type="entry name" value="CGS"/>
    <property type="match status" value="1"/>
</dbReference>
<protein>
    <recommendedName>
        <fullName evidence="3">homocysteine desulfhydrase</fullName>
        <ecNumber evidence="3">4.4.1.2</ecNumber>
    </recommendedName>
    <alternativeName>
        <fullName evidence="4">Homocysteine desulfhydrase</fullName>
    </alternativeName>
</protein>
<proteinExistence type="inferred from homology"/>
<dbReference type="FunFam" id="3.90.1150.10:FF:000033">
    <property type="entry name" value="Cystathionine gamma-synthase"/>
    <property type="match status" value="1"/>
</dbReference>
<dbReference type="PANTHER" id="PTHR11808:SF75">
    <property type="entry name" value="CYSTATHIONINE GAMMA-SYNTHASE"/>
    <property type="match status" value="1"/>
</dbReference>
<evidence type="ECO:0000256" key="6">
    <source>
        <dbReference type="ARBA" id="ARBA00052699"/>
    </source>
</evidence>